<evidence type="ECO:0000313" key="1">
    <source>
        <dbReference type="EMBL" id="MDH0690260.1"/>
    </source>
</evidence>
<dbReference type="AlphaFoldDB" id="A0ABD4Y506"/>
<sequence length="274" mass="31844">MSFKSRFLSQDKIAFRKSVNFFGAQIIRSIAARIIFWRRVAVDGYLANAKNSLRRHGYYVWNNFVGDENLERLREEFSMAIGNPRFVTKRVYDCHGQLRVAARISESDWDYFPQTFITIKNSKLISSLLREGDAIHLEYSFWHLSKGKPTGQFEVNRDRSNSEFHIDTFHPIFKIFIFLDDVGLGDGPHEYIEGSNRAFNGRVVDEYINSISRLDGAPRASSWYIDRYSKNISTLCCPAGTLIISDTCGYHRMKELSDEGLRKCIYINLRFKPF</sequence>
<dbReference type="EMBL" id="JAOCDG010000047">
    <property type="protein sequence ID" value="MDH0690260.1"/>
    <property type="molecule type" value="Genomic_DNA"/>
</dbReference>
<evidence type="ECO:0008006" key="3">
    <source>
        <dbReference type="Google" id="ProtNLM"/>
    </source>
</evidence>
<reference evidence="1" key="1">
    <citation type="submission" date="2022-09" db="EMBL/GenBank/DDBJ databases">
        <title>Intensive care unit water sources are persistently colonized with multi-drug resistant bacteria and are the site of extensive horizontal gene transfer of antibiotic resistance genes.</title>
        <authorList>
            <person name="Diorio-Toth L."/>
        </authorList>
    </citation>
    <scope>NUCLEOTIDE SEQUENCE</scope>
    <source>
        <strain evidence="1">GD03864</strain>
    </source>
</reference>
<dbReference type="SUPFAM" id="SSF51197">
    <property type="entry name" value="Clavaminate synthase-like"/>
    <property type="match status" value="1"/>
</dbReference>
<evidence type="ECO:0000313" key="2">
    <source>
        <dbReference type="Proteomes" id="UP001161139"/>
    </source>
</evidence>
<dbReference type="RefSeq" id="WP_279649520.1">
    <property type="nucleotide sequence ID" value="NZ_JAOCDG010000047.1"/>
</dbReference>
<comment type="caution">
    <text evidence="1">The sequence shown here is derived from an EMBL/GenBank/DDBJ whole genome shotgun (WGS) entry which is preliminary data.</text>
</comment>
<dbReference type="Gene3D" id="2.60.120.620">
    <property type="entry name" value="q2cbj1_9rhob like domain"/>
    <property type="match status" value="1"/>
</dbReference>
<protein>
    <recommendedName>
        <fullName evidence="3">Phytanoyl-CoA dioxygenase</fullName>
    </recommendedName>
</protein>
<dbReference type="Proteomes" id="UP001161139">
    <property type="component" value="Unassembled WGS sequence"/>
</dbReference>
<organism evidence="1 2">
    <name type="scientific">Stutzerimonas stutzeri</name>
    <name type="common">Pseudomonas stutzeri</name>
    <dbReference type="NCBI Taxonomy" id="316"/>
    <lineage>
        <taxon>Bacteria</taxon>
        <taxon>Pseudomonadati</taxon>
        <taxon>Pseudomonadota</taxon>
        <taxon>Gammaproteobacteria</taxon>
        <taxon>Pseudomonadales</taxon>
        <taxon>Pseudomonadaceae</taxon>
        <taxon>Stutzerimonas</taxon>
    </lineage>
</organism>
<accession>A0ABD4Y506</accession>
<gene>
    <name evidence="1" type="ORF">N5D09_19390</name>
</gene>
<proteinExistence type="predicted"/>
<name>A0ABD4Y506_STUST</name>